<accession>A0A2I2KRP4</accession>
<name>A0A2I2KRP4_9ACTN</name>
<proteinExistence type="predicted"/>
<protein>
    <submittedName>
        <fullName evidence="2">Uncharacterized protein</fullName>
    </submittedName>
</protein>
<reference evidence="2 3" key="1">
    <citation type="submission" date="2017-06" db="EMBL/GenBank/DDBJ databases">
        <authorList>
            <person name="Kim H.J."/>
            <person name="Triplett B.A."/>
        </authorList>
    </citation>
    <scope>NUCLEOTIDE SEQUENCE [LARGE SCALE GENOMIC DNA]</scope>
    <source>
        <strain evidence="2">FRACA_ARgP5</strain>
    </source>
</reference>
<evidence type="ECO:0000313" key="3">
    <source>
        <dbReference type="Proteomes" id="UP000234331"/>
    </source>
</evidence>
<dbReference type="EMBL" id="FZMO01000157">
    <property type="protein sequence ID" value="SNQ48335.1"/>
    <property type="molecule type" value="Genomic_DNA"/>
</dbReference>
<gene>
    <name evidence="2" type="ORF">FRACA_240009</name>
</gene>
<feature type="compositionally biased region" description="Basic residues" evidence="1">
    <location>
        <begin position="60"/>
        <end position="70"/>
    </location>
</feature>
<sequence>MEPRRRTRSSRGLRTVTGKRVRNSGVRGQTLIGTPKASLGPHESLRSHPIGATLPYSVRNPKRTKCPFRV</sequence>
<evidence type="ECO:0000256" key="1">
    <source>
        <dbReference type="SAM" id="MobiDB-lite"/>
    </source>
</evidence>
<evidence type="ECO:0000313" key="2">
    <source>
        <dbReference type="EMBL" id="SNQ48335.1"/>
    </source>
</evidence>
<keyword evidence="3" id="KW-1185">Reference proteome</keyword>
<feature type="region of interest" description="Disordered" evidence="1">
    <location>
        <begin position="26"/>
        <end position="70"/>
    </location>
</feature>
<dbReference type="AlphaFoldDB" id="A0A2I2KRP4"/>
<organism evidence="2 3">
    <name type="scientific">Frankia canadensis</name>
    <dbReference type="NCBI Taxonomy" id="1836972"/>
    <lineage>
        <taxon>Bacteria</taxon>
        <taxon>Bacillati</taxon>
        <taxon>Actinomycetota</taxon>
        <taxon>Actinomycetes</taxon>
        <taxon>Frankiales</taxon>
        <taxon>Frankiaceae</taxon>
        <taxon>Frankia</taxon>
    </lineage>
</organism>
<dbReference type="Proteomes" id="UP000234331">
    <property type="component" value="Unassembled WGS sequence"/>
</dbReference>